<dbReference type="SUPFAM" id="SSF51338">
    <property type="entry name" value="Composite domain of metallo-dependent hydrolases"/>
    <property type="match status" value="1"/>
</dbReference>
<dbReference type="EMBL" id="BAABAE010000001">
    <property type="protein sequence ID" value="GAA3731936.1"/>
    <property type="molecule type" value="Genomic_DNA"/>
</dbReference>
<protein>
    <submittedName>
        <fullName evidence="2">Amidohydrolase family protein</fullName>
    </submittedName>
</protein>
<dbReference type="Pfam" id="PF01979">
    <property type="entry name" value="Amidohydro_1"/>
    <property type="match status" value="1"/>
</dbReference>
<dbReference type="InterPro" id="IPR032466">
    <property type="entry name" value="Metal_Hydrolase"/>
</dbReference>
<dbReference type="Proteomes" id="UP001501004">
    <property type="component" value="Unassembled WGS sequence"/>
</dbReference>
<accession>A0ABP7FB02</accession>
<comment type="caution">
    <text evidence="2">The sequence shown here is derived from an EMBL/GenBank/DDBJ whole genome shotgun (WGS) entry which is preliminary data.</text>
</comment>
<evidence type="ECO:0000313" key="3">
    <source>
        <dbReference type="Proteomes" id="UP001501004"/>
    </source>
</evidence>
<dbReference type="SUPFAM" id="SSF51556">
    <property type="entry name" value="Metallo-dependent hydrolases"/>
    <property type="match status" value="1"/>
</dbReference>
<keyword evidence="3" id="KW-1185">Reference proteome</keyword>
<feature type="domain" description="Amidohydrolase-related" evidence="1">
    <location>
        <begin position="60"/>
        <end position="413"/>
    </location>
</feature>
<dbReference type="RefSeq" id="WP_344753447.1">
    <property type="nucleotide sequence ID" value="NZ_BAABAE010000001.1"/>
</dbReference>
<dbReference type="InterPro" id="IPR006680">
    <property type="entry name" value="Amidohydro-rel"/>
</dbReference>
<dbReference type="InterPro" id="IPR050287">
    <property type="entry name" value="MTA/SAH_deaminase"/>
</dbReference>
<dbReference type="Gene3D" id="2.30.40.10">
    <property type="entry name" value="Urease, subunit C, domain 1"/>
    <property type="match status" value="1"/>
</dbReference>
<name>A0ABP7FB02_9MICO</name>
<dbReference type="PANTHER" id="PTHR43794">
    <property type="entry name" value="AMINOHYDROLASE SSNA-RELATED"/>
    <property type="match status" value="1"/>
</dbReference>
<evidence type="ECO:0000259" key="1">
    <source>
        <dbReference type="Pfam" id="PF01979"/>
    </source>
</evidence>
<gene>
    <name evidence="2" type="ORF">GCM10022239_05600</name>
</gene>
<dbReference type="PANTHER" id="PTHR43794:SF5">
    <property type="entry name" value="CHLOROHYDROLASE FAMILY PROTEIN"/>
    <property type="match status" value="1"/>
</dbReference>
<sequence length="417" mass="44438">MGHGDLGSEYILAGGDALVGDDLELVSDAHLTIREGRIASIGRGKPTAGVPIVDTSGKLLIPGLINCHTHIGDAILKERGYGYPAGTNLLWQPEGLRHGWMAEHSRQERIGAMRRAAEHMLRLGVVAFADFREGGIEGVKELREACDGLPIRDIIYARHAHAPMHTDDGFLGNEEGLAEEYRQEIEDALSVADGFSPVWANETTDAGLKETADIVRRHGKRLATHACETDLYRQLSLTRAGLADVERVVRFIAPDYVVHMTDASDAELSTIVESGAPIVLCARGQAALGNGFSPYARILGLGGRVGIGTDNLMVNSPDVLAELDFLSRVTRAVTHDTAVVDPRALVASATIEGARILGLDDELGSLVAGKEASIVVLDAQSPNLVDSVDLVASLVERASAADIQGVIVRGELVHGRV</sequence>
<dbReference type="InterPro" id="IPR011059">
    <property type="entry name" value="Metal-dep_hydrolase_composite"/>
</dbReference>
<evidence type="ECO:0000313" key="2">
    <source>
        <dbReference type="EMBL" id="GAA3731936.1"/>
    </source>
</evidence>
<proteinExistence type="predicted"/>
<dbReference type="Gene3D" id="3.20.20.140">
    <property type="entry name" value="Metal-dependent hydrolases"/>
    <property type="match status" value="1"/>
</dbReference>
<reference evidence="3" key="1">
    <citation type="journal article" date="2019" name="Int. J. Syst. Evol. Microbiol.">
        <title>The Global Catalogue of Microorganisms (GCM) 10K type strain sequencing project: providing services to taxonomists for standard genome sequencing and annotation.</title>
        <authorList>
            <consortium name="The Broad Institute Genomics Platform"/>
            <consortium name="The Broad Institute Genome Sequencing Center for Infectious Disease"/>
            <person name="Wu L."/>
            <person name="Ma J."/>
        </authorList>
    </citation>
    <scope>NUCLEOTIDE SEQUENCE [LARGE SCALE GENOMIC DNA]</scope>
    <source>
        <strain evidence="3">JCM 16949</strain>
    </source>
</reference>
<organism evidence="2 3">
    <name type="scientific">Leifsonella bigeumensis</name>
    <dbReference type="NCBI Taxonomy" id="433643"/>
    <lineage>
        <taxon>Bacteria</taxon>
        <taxon>Bacillati</taxon>
        <taxon>Actinomycetota</taxon>
        <taxon>Actinomycetes</taxon>
        <taxon>Micrococcales</taxon>
        <taxon>Microbacteriaceae</taxon>
        <taxon>Leifsonella</taxon>
    </lineage>
</organism>